<dbReference type="SUPFAM" id="SSF53474">
    <property type="entry name" value="alpha/beta-Hydrolases"/>
    <property type="match status" value="1"/>
</dbReference>
<organism evidence="2 3">
    <name type="scientific">Mycoplana dimorpha</name>
    <dbReference type="NCBI Taxonomy" id="28320"/>
    <lineage>
        <taxon>Bacteria</taxon>
        <taxon>Pseudomonadati</taxon>
        <taxon>Pseudomonadota</taxon>
        <taxon>Alphaproteobacteria</taxon>
        <taxon>Hyphomicrobiales</taxon>
        <taxon>Rhizobiaceae</taxon>
        <taxon>Mycoplana</taxon>
    </lineage>
</organism>
<reference evidence="2 3" key="1">
    <citation type="submission" date="2018-04" db="EMBL/GenBank/DDBJ databases">
        <title>Genomic Encyclopedia of Type Strains, Phase IV (KMG-IV): sequencing the most valuable type-strain genomes for metagenomic binning, comparative biology and taxonomic classification.</title>
        <authorList>
            <person name="Goeker M."/>
        </authorList>
    </citation>
    <scope>NUCLEOTIDE SEQUENCE [LARGE SCALE GENOMIC DNA]</scope>
    <source>
        <strain evidence="2 3">DSM 7138</strain>
    </source>
</reference>
<feature type="signal peptide" evidence="1">
    <location>
        <begin position="1"/>
        <end position="23"/>
    </location>
</feature>
<protein>
    <submittedName>
        <fullName evidence="2">Carboxypeptidase C (Cathepsin A)</fullName>
    </submittedName>
</protein>
<sequence>MHRHPLFAAVVALCLSVATPLFAQDAGNNGGAASGILDLLPADAVTEHVLKRPSGDLSYVATAGTLELRDQDGKISAKVFYTAYVAKEAGVDRPLTFAFNGGPGAASAYLHLGLVGPRVLEFDARNRDGTKPALSDNPDSWLDFTDLVLIDPVGTGWSRPAGKEAEGAFYGVRQDAESLAKVIALYLQKAGRMAAPKFLLGESYGGFRAAKVATALKEGQGIVVSGIIMLSPLINGSLVFDSDDPLDAALQLPSLAAAALERKGAFSEEAVAAAERFAMTDYLVSLAGPFPTGEEAERFYTRVAALTGIEKAEVARARGFVGDIYTKSIAGAPGKVASPYDAAFLADDPYPETAADRGADPILDGLTRAYGAAFSAYARDELGFSTSLTYRLLDKEVNRHWDWNGSRSQVSVTPDLRDLLSVVPSFRLLVAHGYSDALTPYGASRYVLDHLPPALVADRATLEVYRGGHMFYTNPDERRKLTADVRSFYAGRDKD</sequence>
<dbReference type="Gene3D" id="3.40.50.1820">
    <property type="entry name" value="alpha/beta hydrolase"/>
    <property type="match status" value="2"/>
</dbReference>
<keyword evidence="2" id="KW-0121">Carboxypeptidase</keyword>
<keyword evidence="2" id="KW-0645">Protease</keyword>
<feature type="chain" id="PRO_5015616901" evidence="1">
    <location>
        <begin position="24"/>
        <end position="495"/>
    </location>
</feature>
<dbReference type="GO" id="GO:0006508">
    <property type="term" value="P:proteolysis"/>
    <property type="evidence" value="ECO:0007669"/>
    <property type="project" value="InterPro"/>
</dbReference>
<name>A0A2T5B336_MYCDI</name>
<proteinExistence type="predicted"/>
<dbReference type="AlphaFoldDB" id="A0A2T5B336"/>
<gene>
    <name evidence="2" type="ORF">C7449_10655</name>
</gene>
<dbReference type="EMBL" id="PZZZ01000006">
    <property type="protein sequence ID" value="PTM93370.1"/>
    <property type="molecule type" value="Genomic_DNA"/>
</dbReference>
<keyword evidence="3" id="KW-1185">Reference proteome</keyword>
<dbReference type="GO" id="GO:0004185">
    <property type="term" value="F:serine-type carboxypeptidase activity"/>
    <property type="evidence" value="ECO:0007669"/>
    <property type="project" value="InterPro"/>
</dbReference>
<dbReference type="Pfam" id="PF00450">
    <property type="entry name" value="Peptidase_S10"/>
    <property type="match status" value="1"/>
</dbReference>
<dbReference type="InterPro" id="IPR029058">
    <property type="entry name" value="AB_hydrolase_fold"/>
</dbReference>
<evidence type="ECO:0000313" key="2">
    <source>
        <dbReference type="EMBL" id="PTM93370.1"/>
    </source>
</evidence>
<dbReference type="RefSeq" id="WP_108003720.1">
    <property type="nucleotide sequence ID" value="NZ_JBHEEX010000005.1"/>
</dbReference>
<dbReference type="OrthoDB" id="9770107at2"/>
<accession>A0A2T5B336</accession>
<dbReference type="Proteomes" id="UP000241247">
    <property type="component" value="Unassembled WGS sequence"/>
</dbReference>
<dbReference type="InterPro" id="IPR001563">
    <property type="entry name" value="Peptidase_S10"/>
</dbReference>
<keyword evidence="1" id="KW-0732">Signal</keyword>
<comment type="caution">
    <text evidence="2">The sequence shown here is derived from an EMBL/GenBank/DDBJ whole genome shotgun (WGS) entry which is preliminary data.</text>
</comment>
<evidence type="ECO:0000256" key="1">
    <source>
        <dbReference type="SAM" id="SignalP"/>
    </source>
</evidence>
<keyword evidence="2" id="KW-0378">Hydrolase</keyword>
<evidence type="ECO:0000313" key="3">
    <source>
        <dbReference type="Proteomes" id="UP000241247"/>
    </source>
</evidence>